<comment type="caution">
    <text evidence="2">The sequence shown here is derived from an EMBL/GenBank/DDBJ whole genome shotgun (WGS) entry which is preliminary data.</text>
</comment>
<feature type="compositionally biased region" description="Low complexity" evidence="1">
    <location>
        <begin position="20"/>
        <end position="37"/>
    </location>
</feature>
<dbReference type="AlphaFoldDB" id="A0A4Z2E1I5"/>
<reference evidence="2 3" key="1">
    <citation type="submission" date="2019-03" db="EMBL/GenBank/DDBJ databases">
        <title>First draft genome of Liparis tanakae, snailfish: a comprehensive survey of snailfish specific genes.</title>
        <authorList>
            <person name="Kim W."/>
            <person name="Song I."/>
            <person name="Jeong J.-H."/>
            <person name="Kim D."/>
            <person name="Kim S."/>
            <person name="Ryu S."/>
            <person name="Song J.Y."/>
            <person name="Lee S.K."/>
        </authorList>
    </citation>
    <scope>NUCLEOTIDE SEQUENCE [LARGE SCALE GENOMIC DNA]</scope>
    <source>
        <tissue evidence="2">Muscle</tissue>
    </source>
</reference>
<sequence length="103" mass="11006">MRRRSVPFGFAQVHLMGAQSSPPAAAGGRASGRTTAPSGGSGAELRGGNQTTWSLLRVKLLPFGARLRGEARTSRGPVERGGRSGFMEREMDPNKFGGIKYTW</sequence>
<evidence type="ECO:0000313" key="2">
    <source>
        <dbReference type="EMBL" id="TNN22613.1"/>
    </source>
</evidence>
<feature type="region of interest" description="Disordered" evidence="1">
    <location>
        <begin position="17"/>
        <end position="48"/>
    </location>
</feature>
<evidence type="ECO:0000313" key="3">
    <source>
        <dbReference type="Proteomes" id="UP000314294"/>
    </source>
</evidence>
<accession>A0A4Z2E1I5</accession>
<dbReference type="Proteomes" id="UP000314294">
    <property type="component" value="Unassembled WGS sequence"/>
</dbReference>
<evidence type="ECO:0000256" key="1">
    <source>
        <dbReference type="SAM" id="MobiDB-lite"/>
    </source>
</evidence>
<organism evidence="2 3">
    <name type="scientific">Liparis tanakae</name>
    <name type="common">Tanaka's snailfish</name>
    <dbReference type="NCBI Taxonomy" id="230148"/>
    <lineage>
        <taxon>Eukaryota</taxon>
        <taxon>Metazoa</taxon>
        <taxon>Chordata</taxon>
        <taxon>Craniata</taxon>
        <taxon>Vertebrata</taxon>
        <taxon>Euteleostomi</taxon>
        <taxon>Actinopterygii</taxon>
        <taxon>Neopterygii</taxon>
        <taxon>Teleostei</taxon>
        <taxon>Neoteleostei</taxon>
        <taxon>Acanthomorphata</taxon>
        <taxon>Eupercaria</taxon>
        <taxon>Perciformes</taxon>
        <taxon>Cottioidei</taxon>
        <taxon>Cottales</taxon>
        <taxon>Liparidae</taxon>
        <taxon>Liparis</taxon>
    </lineage>
</organism>
<feature type="region of interest" description="Disordered" evidence="1">
    <location>
        <begin position="71"/>
        <end position="91"/>
    </location>
</feature>
<dbReference type="EMBL" id="SRLO01021719">
    <property type="protein sequence ID" value="TNN22613.1"/>
    <property type="molecule type" value="Genomic_DNA"/>
</dbReference>
<proteinExistence type="predicted"/>
<protein>
    <submittedName>
        <fullName evidence="2">Uncharacterized protein</fullName>
    </submittedName>
</protein>
<keyword evidence="3" id="KW-1185">Reference proteome</keyword>
<name>A0A4Z2E1I5_9TELE</name>
<gene>
    <name evidence="2" type="ORF">EYF80_067273</name>
</gene>